<feature type="chain" id="PRO_5006866652" description="BPTI/Kunitz inhibitor domain-containing protein" evidence="1">
    <location>
        <begin position="34"/>
        <end position="242"/>
    </location>
</feature>
<sequence length="242" mass="28040">DYRLLPPLRSEMLRVYSLSSLLAVFIFLSVVCANQLDISPTYKICKGENTECETVQYTVGDKTMGADCRSTCASQRGQLTANMHLYFCGEAGKRCQRYNVYGRQDYSKNFERHIKCIKVCHFIEKVERSSVNSFEVSSNVMYPPGEIKRIDGKFEAFKTCATTCDGWTDPKNTEEIISWFCTPEHFCEEGLYFGNKKARNPFGAFRSCIQNCMQSISSRDNHSFWQYIHRFFKFCVDLIFKK</sequence>
<feature type="signal peptide" evidence="1">
    <location>
        <begin position="1"/>
        <end position="33"/>
    </location>
</feature>
<evidence type="ECO:0000256" key="1">
    <source>
        <dbReference type="SAM" id="SignalP"/>
    </source>
</evidence>
<feature type="non-terminal residue" evidence="2">
    <location>
        <position position="1"/>
    </location>
</feature>
<proteinExistence type="predicted"/>
<reference evidence="2" key="1">
    <citation type="submission" date="2016-01" db="EMBL/GenBank/DDBJ databases">
        <title>Reference transcriptome for the parasite Schistocephalus solidus: insights into the molecular evolution of parasitism.</title>
        <authorList>
            <person name="Hebert F.O."/>
            <person name="Grambauer S."/>
            <person name="Barber I."/>
            <person name="Landry C.R."/>
            <person name="Aubin-Horth N."/>
        </authorList>
    </citation>
    <scope>NUCLEOTIDE SEQUENCE</scope>
</reference>
<evidence type="ECO:0000313" key="2">
    <source>
        <dbReference type="EMBL" id="JAP59575.1"/>
    </source>
</evidence>
<evidence type="ECO:0008006" key="3">
    <source>
        <dbReference type="Google" id="ProtNLM"/>
    </source>
</evidence>
<protein>
    <recommendedName>
        <fullName evidence="3">BPTI/Kunitz inhibitor domain-containing protein</fullName>
    </recommendedName>
</protein>
<dbReference type="EMBL" id="GEEE01003650">
    <property type="protein sequence ID" value="JAP59575.1"/>
    <property type="molecule type" value="Transcribed_RNA"/>
</dbReference>
<keyword evidence="1" id="KW-0732">Signal</keyword>
<organism evidence="2">
    <name type="scientific">Schistocephalus solidus</name>
    <name type="common">Tapeworm</name>
    <dbReference type="NCBI Taxonomy" id="70667"/>
    <lineage>
        <taxon>Eukaryota</taxon>
        <taxon>Metazoa</taxon>
        <taxon>Spiralia</taxon>
        <taxon>Lophotrochozoa</taxon>
        <taxon>Platyhelminthes</taxon>
        <taxon>Cestoda</taxon>
        <taxon>Eucestoda</taxon>
        <taxon>Diphyllobothriidea</taxon>
        <taxon>Diphyllobothriidae</taxon>
        <taxon>Schistocephalus</taxon>
    </lineage>
</organism>
<name>A0A0V0J220_SCHSO</name>
<dbReference type="AlphaFoldDB" id="A0A0V0J220"/>
<gene>
    <name evidence="2" type="ORF">TR122575</name>
</gene>
<accession>A0A0V0J220</accession>